<dbReference type="RefSeq" id="WP_345171536.1">
    <property type="nucleotide sequence ID" value="NZ_BAABFQ010000003.1"/>
</dbReference>
<evidence type="ECO:0000313" key="3">
    <source>
        <dbReference type="Proteomes" id="UP001595956"/>
    </source>
</evidence>
<gene>
    <name evidence="2" type="ORF">ACFPKY_07370</name>
</gene>
<evidence type="ECO:0000313" key="2">
    <source>
        <dbReference type="EMBL" id="MFC5492913.1"/>
    </source>
</evidence>
<dbReference type="EMBL" id="JBHSMD010000002">
    <property type="protein sequence ID" value="MFC5492913.1"/>
    <property type="molecule type" value="Genomic_DNA"/>
</dbReference>
<feature type="chain" id="PRO_5047028979" evidence="1">
    <location>
        <begin position="22"/>
        <end position="95"/>
    </location>
</feature>
<protein>
    <submittedName>
        <fullName evidence="2">DUF4235 domain-containing protein</fullName>
    </submittedName>
</protein>
<sequence length="95" mass="9929">MASDSKAWSAFSIVATLAAVAAAKKVTDVAWRAATGKNPPINPADPDVDTTEAVLWAAFSGTAVGLVRMTVQRKAALYYQRSTGHLPGQLQADGK</sequence>
<accession>A0ABW0MZY4</accession>
<comment type="caution">
    <text evidence="2">The sequence shown here is derived from an EMBL/GenBank/DDBJ whole genome shotgun (WGS) entry which is preliminary data.</text>
</comment>
<evidence type="ECO:0000256" key="1">
    <source>
        <dbReference type="SAM" id="SignalP"/>
    </source>
</evidence>
<name>A0ABW0MZY4_9ACTN</name>
<dbReference type="Proteomes" id="UP001595956">
    <property type="component" value="Unassembled WGS sequence"/>
</dbReference>
<dbReference type="InterPro" id="IPR025329">
    <property type="entry name" value="DUF4235"/>
</dbReference>
<keyword evidence="1" id="KW-0732">Signal</keyword>
<keyword evidence="3" id="KW-1185">Reference proteome</keyword>
<reference evidence="3" key="1">
    <citation type="journal article" date="2019" name="Int. J. Syst. Evol. Microbiol.">
        <title>The Global Catalogue of Microorganisms (GCM) 10K type strain sequencing project: providing services to taxonomists for standard genome sequencing and annotation.</title>
        <authorList>
            <consortium name="The Broad Institute Genomics Platform"/>
            <consortium name="The Broad Institute Genome Sequencing Center for Infectious Disease"/>
            <person name="Wu L."/>
            <person name="Ma J."/>
        </authorList>
    </citation>
    <scope>NUCLEOTIDE SEQUENCE [LARGE SCALE GENOMIC DNA]</scope>
    <source>
        <strain evidence="3">KACC 13778</strain>
    </source>
</reference>
<feature type="signal peptide" evidence="1">
    <location>
        <begin position="1"/>
        <end position="21"/>
    </location>
</feature>
<proteinExistence type="predicted"/>
<dbReference type="Pfam" id="PF14019">
    <property type="entry name" value="DUF4235"/>
    <property type="match status" value="1"/>
</dbReference>
<organism evidence="2 3">
    <name type="scientific">Nocardioides caricicola</name>
    <dbReference type="NCBI Taxonomy" id="634770"/>
    <lineage>
        <taxon>Bacteria</taxon>
        <taxon>Bacillati</taxon>
        <taxon>Actinomycetota</taxon>
        <taxon>Actinomycetes</taxon>
        <taxon>Propionibacteriales</taxon>
        <taxon>Nocardioidaceae</taxon>
        <taxon>Nocardioides</taxon>
    </lineage>
</organism>